<dbReference type="OrthoDB" id="384110at2157"/>
<reference evidence="1 2" key="1">
    <citation type="submission" date="2016-04" db="EMBL/GenBank/DDBJ databases">
        <title>Genome sequence of Methanobrevibacter curvatus DSM 11111.</title>
        <authorList>
            <person name="Poehlein A."/>
            <person name="Seedorf H."/>
            <person name="Daniel R."/>
        </authorList>
    </citation>
    <scope>NUCLEOTIDE SEQUENCE [LARGE SCALE GENOMIC DNA]</scope>
    <source>
        <strain evidence="1 2">DSM 11111</strain>
    </source>
</reference>
<dbReference type="PATRIC" id="fig|49547.3.peg.1237"/>
<comment type="caution">
    <text evidence="1">The sequence shown here is derived from an EMBL/GenBank/DDBJ whole genome shotgun (WGS) entry which is preliminary data.</text>
</comment>
<accession>A0A166C8B3</accession>
<dbReference type="Proteomes" id="UP000077245">
    <property type="component" value="Unassembled WGS sequence"/>
</dbReference>
<dbReference type="STRING" id="49547.MBCUR_11560"/>
<dbReference type="Gene3D" id="3.40.50.300">
    <property type="entry name" value="P-loop containing nucleotide triphosphate hydrolases"/>
    <property type="match status" value="1"/>
</dbReference>
<dbReference type="SUPFAM" id="SSF52540">
    <property type="entry name" value="P-loop containing nucleoside triphosphate hydrolases"/>
    <property type="match status" value="1"/>
</dbReference>
<keyword evidence="2" id="KW-1185">Reference proteome</keyword>
<gene>
    <name evidence="1" type="ORF">MBCUR_11560</name>
</gene>
<evidence type="ECO:0000313" key="2">
    <source>
        <dbReference type="Proteomes" id="UP000077245"/>
    </source>
</evidence>
<dbReference type="InterPro" id="IPR027417">
    <property type="entry name" value="P-loop_NTPase"/>
</dbReference>
<dbReference type="RefSeq" id="WP_067091425.1">
    <property type="nucleotide sequence ID" value="NZ_LWMV01000172.1"/>
</dbReference>
<sequence length="1266" mass="149556">MYEQRIEQGLKSMDQATFQSLMNSFLSYSGYNFISSPGSVVAKNKTSKGAPDSFFYDEDEKKYIFCEFTTLDKNNNVLKFITKLKTDIEHCFNTKKTGIEIDKISEIILAFTSKINPGESEELRNKVHQYNENVNLELYSIQRLAMELVSWPQISNYIPEINFDGIFTIEDFREKSKNGIRPGLENPFVKNNEVYNYFLDTLSENKIVALHGNQGVGKSKLAIEIAQDFSKKHDYCKPIVVKGFRNDLENSLSKLIPPKNNKYIIIFDNYDGTFSNFGSIINSLENITTNIKIIISLQNQFKEQLYNELTNYPLEFIEIEKMKNEDIEKMIKQVLTTKKIRLRNSAMDKTIKISNGNPATALMAILPILDNNDESFLKNPIEIYKNYFENYKKNVSFLNDSKILKTLGILSFFNIIEKKQSTKLFSILETEFNFSFEWELFNELNSQEIVELHGNEVVKISDSILSTYIFYKTFISTSPLISFDKWIEIFIESNCEKINIKIVELSKVIDFNSFQNRIKELLDSVKTSFENDEDKYFKFLEIFYFIYPLETLNLIKKSVDLLPAKQLDVDSFEIPEKNNKSHWNQFRTERYSYEYLLSQLYKFELSIREEALKISFNLILNNFAESKAYNIIKNINDAFSIDMYSEENNFTKQNALLQFLDSNDFTKNEKKLADKIFLYYISQTFDREFTSKKQYSNGSIEFFIFKLFETEGLKTLRKIILNKLIELYGVYPEKIEDIFEKYINQIRDDNLKNVFYIEEDIIHNLFKKWDLKKYRLSKLVYKYCRALKKENIKISFDISSFLDKEKVKKSLIYSSDLKDHLEKKEDLKIKEGIENDLKDNISEEYVKNILNIMNEIVESSSSQISRPSNSYLSMFFEALVEKDVEMFIFAFKYYQQKDFKLVYNGNFLKKIMDKNLIEVRKLYQLINEENYVYKDTLNLEFFTNLKKSNVDKNIFFEFIEFIKSSNILGMYVNRSYNYSFKLFSDCFLKYKDDLDNSDGTNNIFQYIIKILINRDKTENLNLYWYGFISDNYTYFEDNIAILKDVFSLAVENDVANSFNVEDLEILYNLDPKFPLEFIEKYHNSLRIPDKGILSFVFNDESYSPEKIDEIVELILKNPNKLLLNKLLVMLFSGDEKKNNEHLYIERLIKNNHGSEMHISAVFNMLLHNFDNKHFITFLEKFLLLNSNIGAMKNIPFSKGFETWVGSQIPTHRSKIDFYNGIIKMIENLPNPSNFVNHKKFLEELIEKENNRIKSLEKLEFEHLELK</sequence>
<protein>
    <submittedName>
        <fullName evidence="1">Uncharacterized protein</fullName>
    </submittedName>
</protein>
<evidence type="ECO:0000313" key="1">
    <source>
        <dbReference type="EMBL" id="KZX12147.1"/>
    </source>
</evidence>
<organism evidence="1 2">
    <name type="scientific">Methanobrevibacter curvatus</name>
    <dbReference type="NCBI Taxonomy" id="49547"/>
    <lineage>
        <taxon>Archaea</taxon>
        <taxon>Methanobacteriati</taxon>
        <taxon>Methanobacteriota</taxon>
        <taxon>Methanomada group</taxon>
        <taxon>Methanobacteria</taxon>
        <taxon>Methanobacteriales</taxon>
        <taxon>Methanobacteriaceae</taxon>
        <taxon>Methanobrevibacter</taxon>
    </lineage>
</organism>
<proteinExistence type="predicted"/>
<dbReference type="EMBL" id="LWMV01000172">
    <property type="protein sequence ID" value="KZX12147.1"/>
    <property type="molecule type" value="Genomic_DNA"/>
</dbReference>
<dbReference type="AlphaFoldDB" id="A0A166C8B3"/>
<name>A0A166C8B3_9EURY</name>